<evidence type="ECO:0000256" key="1">
    <source>
        <dbReference type="ARBA" id="ARBA00005325"/>
    </source>
</evidence>
<dbReference type="PANTHER" id="PTHR42884:SF14">
    <property type="entry name" value="NEUROENDOCRINE CONVERTASE 1"/>
    <property type="match status" value="1"/>
</dbReference>
<evidence type="ECO:0000256" key="6">
    <source>
        <dbReference type="ARBA" id="ARBA00022837"/>
    </source>
</evidence>
<name>A0A3B0WU26_9ZZZZ</name>
<evidence type="ECO:0000256" key="4">
    <source>
        <dbReference type="ARBA" id="ARBA00022801"/>
    </source>
</evidence>
<dbReference type="PROSITE" id="PS51892">
    <property type="entry name" value="SUBTILASE"/>
    <property type="match status" value="1"/>
</dbReference>
<dbReference type="InterPro" id="IPR002884">
    <property type="entry name" value="P_dom"/>
</dbReference>
<evidence type="ECO:0000313" key="9">
    <source>
        <dbReference type="EMBL" id="VAW47194.1"/>
    </source>
</evidence>
<keyword evidence="5" id="KW-0720">Serine protease</keyword>
<evidence type="ECO:0000256" key="5">
    <source>
        <dbReference type="ARBA" id="ARBA00022825"/>
    </source>
</evidence>
<feature type="domain" description="P/Homo B" evidence="8">
    <location>
        <begin position="499"/>
        <end position="629"/>
    </location>
</feature>
<evidence type="ECO:0000259" key="8">
    <source>
        <dbReference type="PROSITE" id="PS51829"/>
    </source>
</evidence>
<keyword evidence="3" id="KW-0732">Signal</keyword>
<evidence type="ECO:0000256" key="3">
    <source>
        <dbReference type="ARBA" id="ARBA00022729"/>
    </source>
</evidence>
<dbReference type="PROSITE" id="PS00137">
    <property type="entry name" value="SUBTILASE_HIS"/>
    <property type="match status" value="1"/>
</dbReference>
<dbReference type="PANTHER" id="PTHR42884">
    <property type="entry name" value="PROPROTEIN CONVERTASE SUBTILISIN/KEXIN-RELATED"/>
    <property type="match status" value="1"/>
</dbReference>
<feature type="region of interest" description="Disordered" evidence="7">
    <location>
        <begin position="32"/>
        <end position="61"/>
    </location>
</feature>
<dbReference type="PROSITE" id="PS51257">
    <property type="entry name" value="PROKAR_LIPOPROTEIN"/>
    <property type="match status" value="1"/>
</dbReference>
<dbReference type="InterPro" id="IPR000209">
    <property type="entry name" value="Peptidase_S8/S53_dom"/>
</dbReference>
<dbReference type="Pfam" id="PF01483">
    <property type="entry name" value="P_proprotein"/>
    <property type="match status" value="1"/>
</dbReference>
<organism evidence="9">
    <name type="scientific">hydrothermal vent metagenome</name>
    <dbReference type="NCBI Taxonomy" id="652676"/>
    <lineage>
        <taxon>unclassified sequences</taxon>
        <taxon>metagenomes</taxon>
        <taxon>ecological metagenomes</taxon>
    </lineage>
</organism>
<evidence type="ECO:0000256" key="2">
    <source>
        <dbReference type="ARBA" id="ARBA00022670"/>
    </source>
</evidence>
<evidence type="ECO:0000256" key="7">
    <source>
        <dbReference type="SAM" id="MobiDB-lite"/>
    </source>
</evidence>
<dbReference type="GO" id="GO:0016020">
    <property type="term" value="C:membrane"/>
    <property type="evidence" value="ECO:0007669"/>
    <property type="project" value="TreeGrafter"/>
</dbReference>
<reference evidence="9" key="1">
    <citation type="submission" date="2018-06" db="EMBL/GenBank/DDBJ databases">
        <authorList>
            <person name="Zhirakovskaya E."/>
        </authorList>
    </citation>
    <scope>NUCLEOTIDE SEQUENCE</scope>
</reference>
<dbReference type="GO" id="GO:0012505">
    <property type="term" value="C:endomembrane system"/>
    <property type="evidence" value="ECO:0007669"/>
    <property type="project" value="UniProtKB-ARBA"/>
</dbReference>
<keyword evidence="2" id="KW-0645">Protease</keyword>
<gene>
    <name evidence="9" type="ORF">MNBD_GAMMA03-1519</name>
</gene>
<keyword evidence="4" id="KW-0378">Hydrolase</keyword>
<dbReference type="InterPro" id="IPR023827">
    <property type="entry name" value="Peptidase_S8_Asp-AS"/>
</dbReference>
<accession>A0A3B0WU26</accession>
<dbReference type="PROSITE" id="PS00136">
    <property type="entry name" value="SUBTILASE_ASP"/>
    <property type="match status" value="1"/>
</dbReference>
<dbReference type="Gene3D" id="2.60.120.260">
    <property type="entry name" value="Galactose-binding domain-like"/>
    <property type="match status" value="1"/>
</dbReference>
<dbReference type="PROSITE" id="PS00138">
    <property type="entry name" value="SUBTILASE_SER"/>
    <property type="match status" value="1"/>
</dbReference>
<protein>
    <recommendedName>
        <fullName evidence="8">P/Homo B domain-containing protein</fullName>
    </recommendedName>
</protein>
<keyword evidence="6" id="KW-0106">Calcium</keyword>
<dbReference type="CDD" id="cd04059">
    <property type="entry name" value="Peptidases_S8_Protein_convertases_Kexins_Furin-like"/>
    <property type="match status" value="1"/>
</dbReference>
<dbReference type="PRINTS" id="PR00723">
    <property type="entry name" value="SUBTILISIN"/>
</dbReference>
<dbReference type="InterPro" id="IPR015500">
    <property type="entry name" value="Peptidase_S8_subtilisin-rel"/>
</dbReference>
<dbReference type="InterPro" id="IPR022398">
    <property type="entry name" value="Peptidase_S8_His-AS"/>
</dbReference>
<dbReference type="AlphaFoldDB" id="A0A3B0WU26"/>
<dbReference type="SUPFAM" id="SSF52743">
    <property type="entry name" value="Subtilisin-like"/>
    <property type="match status" value="1"/>
</dbReference>
<dbReference type="Pfam" id="PF00082">
    <property type="entry name" value="Peptidase_S8"/>
    <property type="match status" value="1"/>
</dbReference>
<dbReference type="Gene3D" id="3.40.50.200">
    <property type="entry name" value="Peptidase S8/S53 domain"/>
    <property type="match status" value="1"/>
</dbReference>
<proteinExistence type="inferred from homology"/>
<dbReference type="GO" id="GO:0005737">
    <property type="term" value="C:cytoplasm"/>
    <property type="evidence" value="ECO:0007669"/>
    <property type="project" value="UniProtKB-ARBA"/>
</dbReference>
<dbReference type="PROSITE" id="PS51829">
    <property type="entry name" value="P_HOMO_B"/>
    <property type="match status" value="1"/>
</dbReference>
<dbReference type="EMBL" id="UOFC01000128">
    <property type="protein sequence ID" value="VAW47194.1"/>
    <property type="molecule type" value="Genomic_DNA"/>
</dbReference>
<sequence>MKWMVISKYVLVAFIVITLSACGGGGGSSNNPELIDGISSDKPDDGIDGTDGTDGSDDQTPPEIKIITSSLFVPTVQVSAELILASEDGVVFECSLNNAPFTRCSSPIVYNNLAEKEHHFQARAIDAAGNVSIVAVYDWTISYDDPLYRDQWHLKNTGQTGFDQNAGRAGEDINVEPVWDSCIDNSCRGEGVRIVVVDDGIEMSHEDLKENMVLGKSYDYLDQDVNPLPGDHGTNVAGVIAAEGLNNRGGRGVVPRANLVGYNLLEVHTVENESDAMTRDAVLNDVSNNSWGVPDGTGRLSQSTAIWRSAIDTGHRIGRDGLGVIYVWAAGNGHAEDDNSNYDGYANYRGVIAVGAVTHLGLRASYSERGANLLVSAPGGEGCDTDGIVTTDRFGEAGLNAGFSWNVTDYSSANYTACFIGTSAATPIVSGVIALVLQANPNLGWRDVHTILARSARKNDSSNADWQTNGGGLNVNHNYGFGVVNAEAAVLLAKSWTNLGEEKIISTPVKQVNKEIGDNNNIPVTSTLNVASSGISNIEFIEIQFSADDHDYSGDLEITLINLTTGTSSRLAETHGCKNDSCLPYRNWRFGSTRHLGESADGDWQLVVKDQLAEDKGTFQSWKLTFYGT</sequence>
<comment type="similarity">
    <text evidence="1">Belongs to the peptidase S8 family. Furin subfamily.</text>
</comment>
<dbReference type="SUPFAM" id="SSF49785">
    <property type="entry name" value="Galactose-binding domain-like"/>
    <property type="match status" value="1"/>
</dbReference>
<dbReference type="InterPro" id="IPR023828">
    <property type="entry name" value="Peptidase_S8_Ser-AS"/>
</dbReference>
<dbReference type="GO" id="GO:0004252">
    <property type="term" value="F:serine-type endopeptidase activity"/>
    <property type="evidence" value="ECO:0007669"/>
    <property type="project" value="InterPro"/>
</dbReference>
<dbReference type="InterPro" id="IPR036852">
    <property type="entry name" value="Peptidase_S8/S53_dom_sf"/>
</dbReference>
<dbReference type="InterPro" id="IPR034182">
    <property type="entry name" value="Kexin/furin"/>
</dbReference>
<dbReference type="InterPro" id="IPR008979">
    <property type="entry name" value="Galactose-bd-like_sf"/>
</dbReference>
<dbReference type="GO" id="GO:0016485">
    <property type="term" value="P:protein processing"/>
    <property type="evidence" value="ECO:0007669"/>
    <property type="project" value="TreeGrafter"/>
</dbReference>